<evidence type="ECO:0000259" key="8">
    <source>
        <dbReference type="Pfam" id="PF01171"/>
    </source>
</evidence>
<sequence>MSGGSGALGRFVSALRGCGVQPSDRVAVALSGGPDSLALAAMTVWWHGFTRSRETPLALIVDHQLRPESSEEAAAVARQAEELGMQARVLRVDWPAGQLPSLGDKMAAAREARYDLLLRACGEAGRGALLLAHHADDQAETFLLRLMHASGVLGLACMPRAADKRTEWGRVRMLRPLLDFRKAELEEYCRQRGLDYVVDPTNAELSFHRNRIRHVLQQMPTLPDGAHLGLAGNGAEQPPASGGPQQIKAAAQPSSSSSFSSSLERHSMQQDGSSSPAEPSTSSSTPTIVDDILRLQRRCQAAAEQQRMLGGALLRRAVLHTSAEELPCAPPKQQPKPGQRMTQAQLKRQWLEQQPWFLNWDKRLAQVAAALHPLRFALLDASCFEGLEEPVAVGALSRILQAVSGRKYPPPLAQCIRLHTLLLPGRLDATFTGGGCLVRRLPRCKGRYLVCVAESDWPAAEAALAQLPPPTEAEAERKQRKQQQGAVADALADADSDEVNAQSSDGAEAVPAAPV</sequence>
<keyword evidence="4" id="KW-0547">Nucleotide-binding</keyword>
<keyword evidence="5" id="KW-0067">ATP-binding</keyword>
<evidence type="ECO:0000256" key="3">
    <source>
        <dbReference type="ARBA" id="ARBA00022694"/>
    </source>
</evidence>
<reference evidence="9" key="1">
    <citation type="submission" date="2020-11" db="EMBL/GenBank/DDBJ databases">
        <title>Chlorella ohadii genome sequencing and assembly.</title>
        <authorList>
            <person name="Murik O."/>
            <person name="Treves H."/>
            <person name="Kedem I."/>
            <person name="Shotland Y."/>
            <person name="Kaplan A."/>
        </authorList>
    </citation>
    <scope>NUCLEOTIDE SEQUENCE</scope>
    <source>
        <strain evidence="9">1</strain>
    </source>
</reference>
<proteinExistence type="inferred from homology"/>
<evidence type="ECO:0000313" key="10">
    <source>
        <dbReference type="Proteomes" id="UP001205105"/>
    </source>
</evidence>
<dbReference type="HAMAP" id="MF_01161">
    <property type="entry name" value="tRNA_Ile_lys_synt"/>
    <property type="match status" value="1"/>
</dbReference>
<dbReference type="GO" id="GO:0005524">
    <property type="term" value="F:ATP binding"/>
    <property type="evidence" value="ECO:0007669"/>
    <property type="project" value="UniProtKB-KW"/>
</dbReference>
<keyword evidence="3" id="KW-0819">tRNA processing</keyword>
<keyword evidence="10" id="KW-1185">Reference proteome</keyword>
<dbReference type="GO" id="GO:0032267">
    <property type="term" value="F:tRNA(Ile)-lysidine synthase activity"/>
    <property type="evidence" value="ECO:0007669"/>
    <property type="project" value="UniProtKB-EC"/>
</dbReference>
<protein>
    <recommendedName>
        <fullName evidence="1">tRNA(Ile)-lysidine synthetase</fullName>
        <ecNumber evidence="1">6.3.4.19</ecNumber>
    </recommendedName>
</protein>
<dbReference type="EMBL" id="JADXDR010000036">
    <property type="protein sequence ID" value="KAI7843830.1"/>
    <property type="molecule type" value="Genomic_DNA"/>
</dbReference>
<evidence type="ECO:0000256" key="4">
    <source>
        <dbReference type="ARBA" id="ARBA00022741"/>
    </source>
</evidence>
<dbReference type="InterPro" id="IPR012795">
    <property type="entry name" value="tRNA_Ile_lys_synt_N"/>
</dbReference>
<dbReference type="EC" id="6.3.4.19" evidence="1"/>
<comment type="caution">
    <text evidence="9">The sequence shown here is derived from an EMBL/GenBank/DDBJ whole genome shotgun (WGS) entry which is preliminary data.</text>
</comment>
<dbReference type="GO" id="GO:0008033">
    <property type="term" value="P:tRNA processing"/>
    <property type="evidence" value="ECO:0007669"/>
    <property type="project" value="UniProtKB-KW"/>
</dbReference>
<evidence type="ECO:0000256" key="5">
    <source>
        <dbReference type="ARBA" id="ARBA00022840"/>
    </source>
</evidence>
<feature type="region of interest" description="Disordered" evidence="7">
    <location>
        <begin position="467"/>
        <end position="515"/>
    </location>
</feature>
<gene>
    <name evidence="9" type="ORF">COHA_002728</name>
</gene>
<dbReference type="InterPro" id="IPR012094">
    <property type="entry name" value="tRNA_Ile_lys_synt"/>
</dbReference>
<dbReference type="InterPro" id="IPR014729">
    <property type="entry name" value="Rossmann-like_a/b/a_fold"/>
</dbReference>
<dbReference type="Pfam" id="PF01171">
    <property type="entry name" value="ATP_bind_3"/>
    <property type="match status" value="1"/>
</dbReference>
<dbReference type="Gene3D" id="3.40.50.620">
    <property type="entry name" value="HUPs"/>
    <property type="match status" value="1"/>
</dbReference>
<dbReference type="CDD" id="cd01992">
    <property type="entry name" value="TilS_N"/>
    <property type="match status" value="1"/>
</dbReference>
<dbReference type="InterPro" id="IPR011063">
    <property type="entry name" value="TilS/TtcA_N"/>
</dbReference>
<dbReference type="NCBIfam" id="TIGR02432">
    <property type="entry name" value="lysidine_TilS_N"/>
    <property type="match status" value="1"/>
</dbReference>
<dbReference type="AlphaFoldDB" id="A0AAD5H7Z5"/>
<organism evidence="9 10">
    <name type="scientific">Chlorella ohadii</name>
    <dbReference type="NCBI Taxonomy" id="2649997"/>
    <lineage>
        <taxon>Eukaryota</taxon>
        <taxon>Viridiplantae</taxon>
        <taxon>Chlorophyta</taxon>
        <taxon>core chlorophytes</taxon>
        <taxon>Trebouxiophyceae</taxon>
        <taxon>Chlorellales</taxon>
        <taxon>Chlorellaceae</taxon>
        <taxon>Chlorella clade</taxon>
        <taxon>Chlorella</taxon>
    </lineage>
</organism>
<dbReference type="PANTHER" id="PTHR43033:SF5">
    <property type="entry name" value="TRNA(ILE)-LYSIDINE SYNTHETASE"/>
    <property type="match status" value="1"/>
</dbReference>
<dbReference type="SUPFAM" id="SSF52402">
    <property type="entry name" value="Adenine nucleotide alpha hydrolases-like"/>
    <property type="match status" value="1"/>
</dbReference>
<evidence type="ECO:0000256" key="1">
    <source>
        <dbReference type="ARBA" id="ARBA00013267"/>
    </source>
</evidence>
<dbReference type="PANTHER" id="PTHR43033">
    <property type="entry name" value="TRNA(ILE)-LYSIDINE SYNTHASE-RELATED"/>
    <property type="match status" value="1"/>
</dbReference>
<evidence type="ECO:0000313" key="9">
    <source>
        <dbReference type="EMBL" id="KAI7843830.1"/>
    </source>
</evidence>
<name>A0AAD5H7Z5_9CHLO</name>
<dbReference type="Proteomes" id="UP001205105">
    <property type="component" value="Unassembled WGS sequence"/>
</dbReference>
<keyword evidence="2" id="KW-0436">Ligase</keyword>
<evidence type="ECO:0000256" key="6">
    <source>
        <dbReference type="ARBA" id="ARBA00048539"/>
    </source>
</evidence>
<accession>A0AAD5H7Z5</accession>
<feature type="domain" description="tRNA(Ile)-lysidine/2-thiocytidine synthase N-terminal" evidence="8">
    <location>
        <begin position="26"/>
        <end position="214"/>
    </location>
</feature>
<evidence type="ECO:0000256" key="7">
    <source>
        <dbReference type="SAM" id="MobiDB-lite"/>
    </source>
</evidence>
<feature type="region of interest" description="Disordered" evidence="7">
    <location>
        <begin position="223"/>
        <end position="286"/>
    </location>
</feature>
<comment type="catalytic activity">
    <reaction evidence="6">
        <text>cytidine(34) in tRNA(Ile2) + L-lysine + ATP = lysidine(34) in tRNA(Ile2) + AMP + diphosphate + H(+)</text>
        <dbReference type="Rhea" id="RHEA:43744"/>
        <dbReference type="Rhea" id="RHEA-COMP:10625"/>
        <dbReference type="Rhea" id="RHEA-COMP:10670"/>
        <dbReference type="ChEBI" id="CHEBI:15378"/>
        <dbReference type="ChEBI" id="CHEBI:30616"/>
        <dbReference type="ChEBI" id="CHEBI:32551"/>
        <dbReference type="ChEBI" id="CHEBI:33019"/>
        <dbReference type="ChEBI" id="CHEBI:82748"/>
        <dbReference type="ChEBI" id="CHEBI:83665"/>
        <dbReference type="ChEBI" id="CHEBI:456215"/>
        <dbReference type="EC" id="6.3.4.19"/>
    </reaction>
</comment>
<evidence type="ECO:0000256" key="2">
    <source>
        <dbReference type="ARBA" id="ARBA00022598"/>
    </source>
</evidence>
<feature type="compositionally biased region" description="Low complexity" evidence="7">
    <location>
        <begin position="273"/>
        <end position="286"/>
    </location>
</feature>